<accession>A0A2H0N3U3</accession>
<reference evidence="2 3" key="1">
    <citation type="submission" date="2017-09" db="EMBL/GenBank/DDBJ databases">
        <title>Depth-based differentiation of microbial function through sediment-hosted aquifers and enrichment of novel symbionts in the deep terrestrial subsurface.</title>
        <authorList>
            <person name="Probst A.J."/>
            <person name="Ladd B."/>
            <person name="Jarett J.K."/>
            <person name="Geller-Mcgrath D.E."/>
            <person name="Sieber C.M."/>
            <person name="Emerson J.B."/>
            <person name="Anantharaman K."/>
            <person name="Thomas B.C."/>
            <person name="Malmstrom R."/>
            <person name="Stieglmeier M."/>
            <person name="Klingl A."/>
            <person name="Woyke T."/>
            <person name="Ryan C.M."/>
            <person name="Banfield J.F."/>
        </authorList>
    </citation>
    <scope>NUCLEOTIDE SEQUENCE [LARGE SCALE GENOMIC DNA]</scope>
    <source>
        <strain evidence="2">CG11_big_fil_rev_8_21_14_0_20_39_34</strain>
    </source>
</reference>
<comment type="caution">
    <text evidence="2">The sequence shown here is derived from an EMBL/GenBank/DDBJ whole genome shotgun (WGS) entry which is preliminary data.</text>
</comment>
<name>A0A2H0N3U3_9BACT</name>
<evidence type="ECO:0000256" key="1">
    <source>
        <dbReference type="SAM" id="Phobius"/>
    </source>
</evidence>
<protein>
    <submittedName>
        <fullName evidence="2">Uncharacterized protein</fullName>
    </submittedName>
</protein>
<keyword evidence="1" id="KW-0472">Membrane</keyword>
<sequence>MHYKKHYIFIALFIPTLFIFLSLLGLKILSYSQKYSDENTVQKENTHKEKAVLQTNEQLGQKIQEVLDTKKSSASSLCKERAEGYYLSNVVFTLPGMDRFTEGSVTVLCHGNKYIPGSYIQRFFLEDGIDRPLAYAYENFATFETPNEIHIFLKRRNRSQMSETLPLQTYISLDKKTDTFTLRKLAPIEDSHGVVPLFLPRGEQKSDLLSKGILGFAYTIFEDQKSIVYVYQQDQGEEVWSYNFEKNETSLQTRLDTWDLLSCDQNGKCNLKEKRMKWQDHILIVSKEPFICDKQGYYLDDFVDIDMTHFICHDHTVIYDLDTKAFVENSDNLDPDYIYPSIQEYFQVQDGRNRRMYFIWAYGCDGACAGIEKHYVSIDKDDTVTMKKMDSDSGLFDKGTLLLQPRLSPDKTKMLFMDIELSDEGTGVKKRVIKVFNFLKEQETTIQVLAPDQFLFQCEMGCYFLDGAKLDWSGDKPLVLTKSYDELTENQKMLLFVSPNGE</sequence>
<gene>
    <name evidence="2" type="ORF">COV59_05145</name>
</gene>
<dbReference type="Proteomes" id="UP000229600">
    <property type="component" value="Unassembled WGS sequence"/>
</dbReference>
<dbReference type="EMBL" id="PCWN01000011">
    <property type="protein sequence ID" value="PIR03548.1"/>
    <property type="molecule type" value="Genomic_DNA"/>
</dbReference>
<organism evidence="2 3">
    <name type="scientific">Candidatus Magasanikbacteria bacterium CG11_big_fil_rev_8_21_14_0_20_39_34</name>
    <dbReference type="NCBI Taxonomy" id="1974653"/>
    <lineage>
        <taxon>Bacteria</taxon>
        <taxon>Candidatus Magasanikiibacteriota</taxon>
    </lineage>
</organism>
<proteinExistence type="predicted"/>
<keyword evidence="1" id="KW-0812">Transmembrane</keyword>
<dbReference type="AlphaFoldDB" id="A0A2H0N3U3"/>
<evidence type="ECO:0000313" key="2">
    <source>
        <dbReference type="EMBL" id="PIR03548.1"/>
    </source>
</evidence>
<feature type="transmembrane region" description="Helical" evidence="1">
    <location>
        <begin position="7"/>
        <end position="26"/>
    </location>
</feature>
<evidence type="ECO:0000313" key="3">
    <source>
        <dbReference type="Proteomes" id="UP000229600"/>
    </source>
</evidence>
<keyword evidence="1" id="KW-1133">Transmembrane helix</keyword>